<sequence length="132" mass="15315">TRDWRRKRFTDDIDFWCFEVGVLDHALKECGWIKIKETGEFEKQVQWTNPDTGEVRYEALCAANNLNQLLDFGAGSYLEGTGLKEIFNKKLKRGHDVDLSDIMNVALHNKELAGRTKDEWNDTWESFEAATN</sequence>
<reference evidence="1" key="1">
    <citation type="journal article" date="2014" name="Front. Microbiol.">
        <title>High frequency of phylogenetically diverse reductive dehalogenase-homologous genes in deep subseafloor sedimentary metagenomes.</title>
        <authorList>
            <person name="Kawai M."/>
            <person name="Futagami T."/>
            <person name="Toyoda A."/>
            <person name="Takaki Y."/>
            <person name="Nishi S."/>
            <person name="Hori S."/>
            <person name="Arai W."/>
            <person name="Tsubouchi T."/>
            <person name="Morono Y."/>
            <person name="Uchiyama I."/>
            <person name="Ito T."/>
            <person name="Fujiyama A."/>
            <person name="Inagaki F."/>
            <person name="Takami H."/>
        </authorList>
    </citation>
    <scope>NUCLEOTIDE SEQUENCE</scope>
    <source>
        <strain evidence="1">Expedition CK06-06</strain>
    </source>
</reference>
<feature type="non-terminal residue" evidence="1">
    <location>
        <position position="1"/>
    </location>
</feature>
<evidence type="ECO:0000313" key="1">
    <source>
        <dbReference type="EMBL" id="GAI00080.1"/>
    </source>
</evidence>
<feature type="non-terminal residue" evidence="1">
    <location>
        <position position="132"/>
    </location>
</feature>
<accession>X1LCD3</accession>
<dbReference type="AlphaFoldDB" id="X1LCD3"/>
<gene>
    <name evidence="1" type="ORF">S03H2_69783</name>
</gene>
<protein>
    <submittedName>
        <fullName evidence="1">Uncharacterized protein</fullName>
    </submittedName>
</protein>
<comment type="caution">
    <text evidence="1">The sequence shown here is derived from an EMBL/GenBank/DDBJ whole genome shotgun (WGS) entry which is preliminary data.</text>
</comment>
<dbReference type="EMBL" id="BARU01046191">
    <property type="protein sequence ID" value="GAI00080.1"/>
    <property type="molecule type" value="Genomic_DNA"/>
</dbReference>
<name>X1LCD3_9ZZZZ</name>
<organism evidence="1">
    <name type="scientific">marine sediment metagenome</name>
    <dbReference type="NCBI Taxonomy" id="412755"/>
    <lineage>
        <taxon>unclassified sequences</taxon>
        <taxon>metagenomes</taxon>
        <taxon>ecological metagenomes</taxon>
    </lineage>
</organism>
<proteinExistence type="predicted"/>